<dbReference type="InterPro" id="IPR018048">
    <property type="entry name" value="Chemokine_CXC_CS"/>
</dbReference>
<evidence type="ECO:0000259" key="7">
    <source>
        <dbReference type="SMART" id="SM00199"/>
    </source>
</evidence>
<evidence type="ECO:0000313" key="9">
    <source>
        <dbReference type="Proteomes" id="UP000694424"/>
    </source>
</evidence>
<comment type="subcellular location">
    <subcellularLocation>
        <location evidence="1 6">Secreted</location>
    </subcellularLocation>
</comment>
<name>A0A8B9QPB1_APTOW</name>
<feature type="signal peptide" evidence="6">
    <location>
        <begin position="1"/>
        <end position="21"/>
    </location>
</feature>
<dbReference type="InterPro" id="IPR036048">
    <property type="entry name" value="Interleukin_8-like_sf"/>
</dbReference>
<dbReference type="Proteomes" id="UP000694424">
    <property type="component" value="Unplaced"/>
</dbReference>
<dbReference type="InterPro" id="IPR033899">
    <property type="entry name" value="CXC_Chemokine_domain"/>
</dbReference>
<dbReference type="Ensembl" id="ENSAOWT00000032099.1">
    <property type="protein sequence ID" value="ENSAOWP00000028333.1"/>
    <property type="gene ID" value="ENSAOWG00000019076.1"/>
</dbReference>
<dbReference type="PANTHER" id="PTHR12015">
    <property type="entry name" value="SMALL INDUCIBLE CYTOKINE A"/>
    <property type="match status" value="1"/>
</dbReference>
<dbReference type="InterPro" id="IPR001811">
    <property type="entry name" value="Chemokine_IL8-like_dom"/>
</dbReference>
<dbReference type="GO" id="GO:0005615">
    <property type="term" value="C:extracellular space"/>
    <property type="evidence" value="ECO:0007669"/>
    <property type="project" value="UniProtKB-UniRule"/>
</dbReference>
<dbReference type="Pfam" id="PF00048">
    <property type="entry name" value="IL8"/>
    <property type="match status" value="1"/>
</dbReference>
<dbReference type="PROSITE" id="PS00471">
    <property type="entry name" value="SMALL_CYTOKINES_CXC"/>
    <property type="match status" value="1"/>
</dbReference>
<dbReference type="GO" id="GO:0008009">
    <property type="term" value="F:chemokine activity"/>
    <property type="evidence" value="ECO:0007669"/>
    <property type="project" value="InterPro"/>
</dbReference>
<reference evidence="8" key="1">
    <citation type="submission" date="2025-08" db="UniProtKB">
        <authorList>
            <consortium name="Ensembl"/>
        </authorList>
    </citation>
    <scope>IDENTIFICATION</scope>
</reference>
<evidence type="ECO:0000256" key="2">
    <source>
        <dbReference type="ARBA" id="ARBA00010665"/>
    </source>
</evidence>
<sequence>MNKTLVLGLSLMFVIFTAIQGDLVSRGGECLCIEKGSNFVHPKFLQKIELFPKSPVCEHIEIIATMKRTGKRRCLNPDSKQVKSLMKTFFIDKATQSFRQ</sequence>
<accession>A0A8B9QPB1</accession>
<feature type="chain" id="PRO_5034513427" description="C-X-C motif chemokine" evidence="6">
    <location>
        <begin position="22"/>
        <end position="100"/>
    </location>
</feature>
<organism evidence="8 9">
    <name type="scientific">Apteryx owenii</name>
    <name type="common">Little spotted kiwi</name>
    <dbReference type="NCBI Taxonomy" id="8824"/>
    <lineage>
        <taxon>Eukaryota</taxon>
        <taxon>Metazoa</taxon>
        <taxon>Chordata</taxon>
        <taxon>Craniata</taxon>
        <taxon>Vertebrata</taxon>
        <taxon>Euteleostomi</taxon>
        <taxon>Archelosauria</taxon>
        <taxon>Archosauria</taxon>
        <taxon>Dinosauria</taxon>
        <taxon>Saurischia</taxon>
        <taxon>Theropoda</taxon>
        <taxon>Coelurosauria</taxon>
        <taxon>Aves</taxon>
        <taxon>Palaeognathae</taxon>
        <taxon>Apterygiformes</taxon>
        <taxon>Apterygidae</taxon>
        <taxon>Apteryx</taxon>
    </lineage>
</organism>
<protein>
    <recommendedName>
        <fullName evidence="6">C-X-C motif chemokine</fullName>
    </recommendedName>
</protein>
<proteinExistence type="inferred from homology"/>
<dbReference type="AlphaFoldDB" id="A0A8B9QPB1"/>
<keyword evidence="6" id="KW-0145">Chemotaxis</keyword>
<evidence type="ECO:0000256" key="4">
    <source>
        <dbReference type="ARBA" id="ARBA00022525"/>
    </source>
</evidence>
<dbReference type="SMART" id="SM00199">
    <property type="entry name" value="SCY"/>
    <property type="match status" value="1"/>
</dbReference>
<feature type="domain" description="Chemokine interleukin-8-like" evidence="7">
    <location>
        <begin position="27"/>
        <end position="89"/>
    </location>
</feature>
<evidence type="ECO:0000256" key="3">
    <source>
        <dbReference type="ARBA" id="ARBA00022514"/>
    </source>
</evidence>
<keyword evidence="5" id="KW-1015">Disulfide bond</keyword>
<dbReference type="GO" id="GO:0006955">
    <property type="term" value="P:immune response"/>
    <property type="evidence" value="ECO:0007669"/>
    <property type="project" value="InterPro"/>
</dbReference>
<evidence type="ECO:0000256" key="6">
    <source>
        <dbReference type="RuleBase" id="RU361149"/>
    </source>
</evidence>
<reference evidence="8" key="2">
    <citation type="submission" date="2025-09" db="UniProtKB">
        <authorList>
            <consortium name="Ensembl"/>
        </authorList>
    </citation>
    <scope>IDENTIFICATION</scope>
</reference>
<keyword evidence="3 6" id="KW-0202">Cytokine</keyword>
<dbReference type="SUPFAM" id="SSF54117">
    <property type="entry name" value="Interleukin 8-like chemokines"/>
    <property type="match status" value="1"/>
</dbReference>
<dbReference type="CDD" id="cd00273">
    <property type="entry name" value="Chemokine_CXC"/>
    <property type="match status" value="1"/>
</dbReference>
<dbReference type="Gene3D" id="2.40.50.40">
    <property type="match status" value="1"/>
</dbReference>
<dbReference type="GO" id="GO:0006952">
    <property type="term" value="P:defense response"/>
    <property type="evidence" value="ECO:0007669"/>
    <property type="project" value="InterPro"/>
</dbReference>
<keyword evidence="4 6" id="KW-0964">Secreted</keyword>
<dbReference type="InterPro" id="IPR039809">
    <property type="entry name" value="Chemokine_b/g/d"/>
</dbReference>
<evidence type="ECO:0000313" key="8">
    <source>
        <dbReference type="Ensembl" id="ENSAOWP00000028333.1"/>
    </source>
</evidence>
<keyword evidence="6" id="KW-0732">Signal</keyword>
<dbReference type="FunFam" id="2.40.50.40:FF:000004">
    <property type="entry name" value="C-X-C motif chemokine"/>
    <property type="match status" value="1"/>
</dbReference>
<evidence type="ECO:0000256" key="5">
    <source>
        <dbReference type="ARBA" id="ARBA00023157"/>
    </source>
</evidence>
<comment type="similarity">
    <text evidence="2 6">Belongs to the intercrine alpha (chemokine CxC) family.</text>
</comment>
<dbReference type="PRINTS" id="PR00437">
    <property type="entry name" value="SMALLCYTKCXC"/>
</dbReference>
<dbReference type="PANTHER" id="PTHR12015:SF210">
    <property type="entry name" value="C-X-C MOTIF CHEMOKINE 9"/>
    <property type="match status" value="1"/>
</dbReference>
<dbReference type="InterPro" id="IPR001089">
    <property type="entry name" value="Chemokine_CXC"/>
</dbReference>
<evidence type="ECO:0000256" key="1">
    <source>
        <dbReference type="ARBA" id="ARBA00004613"/>
    </source>
</evidence>
<dbReference type="PRINTS" id="PR00436">
    <property type="entry name" value="INTERLEUKIN8"/>
</dbReference>
<keyword evidence="9" id="KW-1185">Reference proteome</keyword>